<name>A0A3N0DS08_9ACTN</name>
<keyword evidence="1 4" id="KW-0808">Transferase</keyword>
<dbReference type="CDD" id="cd04301">
    <property type="entry name" value="NAT_SF"/>
    <property type="match status" value="1"/>
</dbReference>
<evidence type="ECO:0000313" key="4">
    <source>
        <dbReference type="EMBL" id="RNL78417.1"/>
    </source>
</evidence>
<comment type="caution">
    <text evidence="4">The sequence shown here is derived from an EMBL/GenBank/DDBJ whole genome shotgun (WGS) entry which is preliminary data.</text>
</comment>
<dbReference type="AlphaFoldDB" id="A0A3N0DS08"/>
<dbReference type="PANTHER" id="PTHR43072">
    <property type="entry name" value="N-ACETYLTRANSFERASE"/>
    <property type="match status" value="1"/>
</dbReference>
<dbReference type="SUPFAM" id="SSF55729">
    <property type="entry name" value="Acyl-CoA N-acyltransferases (Nat)"/>
    <property type="match status" value="1"/>
</dbReference>
<proteinExistence type="predicted"/>
<dbReference type="Proteomes" id="UP000277094">
    <property type="component" value="Unassembled WGS sequence"/>
</dbReference>
<dbReference type="InterPro" id="IPR000182">
    <property type="entry name" value="GNAT_dom"/>
</dbReference>
<dbReference type="PROSITE" id="PS51186">
    <property type="entry name" value="GNAT"/>
    <property type="match status" value="1"/>
</dbReference>
<gene>
    <name evidence="4" type="ORF">EFL95_04775</name>
</gene>
<dbReference type="GO" id="GO:0016747">
    <property type="term" value="F:acyltransferase activity, transferring groups other than amino-acyl groups"/>
    <property type="evidence" value="ECO:0007669"/>
    <property type="project" value="InterPro"/>
</dbReference>
<dbReference type="PANTHER" id="PTHR43072:SF23">
    <property type="entry name" value="UPF0039 PROTEIN C11D3.02C"/>
    <property type="match status" value="1"/>
</dbReference>
<dbReference type="Pfam" id="PF00583">
    <property type="entry name" value="Acetyltransf_1"/>
    <property type="match status" value="1"/>
</dbReference>
<dbReference type="OrthoDB" id="3173333at2"/>
<evidence type="ECO:0000256" key="2">
    <source>
        <dbReference type="ARBA" id="ARBA00023315"/>
    </source>
</evidence>
<feature type="domain" description="N-acetyltransferase" evidence="3">
    <location>
        <begin position="6"/>
        <end position="154"/>
    </location>
</feature>
<dbReference type="InterPro" id="IPR016181">
    <property type="entry name" value="Acyl_CoA_acyltransferase"/>
</dbReference>
<dbReference type="Gene3D" id="3.40.630.30">
    <property type="match status" value="1"/>
</dbReference>
<evidence type="ECO:0000259" key="3">
    <source>
        <dbReference type="PROSITE" id="PS51186"/>
    </source>
</evidence>
<dbReference type="EMBL" id="RJSG01000002">
    <property type="protein sequence ID" value="RNL78417.1"/>
    <property type="molecule type" value="Genomic_DNA"/>
</dbReference>
<evidence type="ECO:0000256" key="1">
    <source>
        <dbReference type="ARBA" id="ARBA00022679"/>
    </source>
</evidence>
<organism evidence="4 5">
    <name type="scientific">Nocardioides marmorisolisilvae</name>
    <dbReference type="NCBI Taxonomy" id="1542737"/>
    <lineage>
        <taxon>Bacteria</taxon>
        <taxon>Bacillati</taxon>
        <taxon>Actinomycetota</taxon>
        <taxon>Actinomycetes</taxon>
        <taxon>Propionibacteriales</taxon>
        <taxon>Nocardioidaceae</taxon>
        <taxon>Nocardioides</taxon>
    </lineage>
</organism>
<protein>
    <submittedName>
        <fullName evidence="4">N-acetyltransferase</fullName>
    </submittedName>
</protein>
<keyword evidence="2" id="KW-0012">Acyltransferase</keyword>
<keyword evidence="5" id="KW-1185">Reference proteome</keyword>
<evidence type="ECO:0000313" key="5">
    <source>
        <dbReference type="Proteomes" id="UP000277094"/>
    </source>
</evidence>
<reference evidence="4 5" key="1">
    <citation type="submission" date="2018-11" db="EMBL/GenBank/DDBJ databases">
        <authorList>
            <person name="Li F."/>
        </authorList>
    </citation>
    <scope>NUCLEOTIDE SEQUENCE [LARGE SCALE GENOMIC DNA]</scope>
    <source>
        <strain evidence="4 5">KIS18-7</strain>
    </source>
</reference>
<accession>A0A3N0DS08</accession>
<dbReference type="RefSeq" id="WP_123232916.1">
    <property type="nucleotide sequence ID" value="NZ_RJSG01000002.1"/>
</dbReference>
<sequence length="167" mass="18728">MGVRVVEIRDAVVADLEMVAEIYSHESLYAYSTFETEERPAATWEHKLETGDPFVVAVDGGVVLGFAYASPFRERPAYHLTRETSVYLHRAARREGLGSRLYAELLTRLRAAGFHTALALIALPNPGSVRLHEQHGFELAGTMREVGDKQERMIDVGIFQLMLHDES</sequence>